<comment type="caution">
    <text evidence="11">The sequence shown here is derived from an EMBL/GenBank/DDBJ whole genome shotgun (WGS) entry which is preliminary data.</text>
</comment>
<dbReference type="OrthoDB" id="5787321at2"/>
<evidence type="ECO:0000256" key="3">
    <source>
        <dbReference type="ARBA" id="ARBA00004370"/>
    </source>
</evidence>
<keyword evidence="6" id="KW-0479">Metal-binding</keyword>
<evidence type="ECO:0000256" key="2">
    <source>
        <dbReference type="ARBA" id="ARBA00004050"/>
    </source>
</evidence>
<gene>
    <name evidence="11" type="ORF">D3P05_00205</name>
</gene>
<keyword evidence="12" id="KW-1185">Reference proteome</keyword>
<dbReference type="EMBL" id="QZEW01000001">
    <property type="protein sequence ID" value="RJL22653.1"/>
    <property type="molecule type" value="Genomic_DNA"/>
</dbReference>
<keyword evidence="8" id="KW-0408">Iron</keyword>
<feature type="transmembrane region" description="Helical" evidence="10">
    <location>
        <begin position="52"/>
        <end position="73"/>
    </location>
</feature>
<protein>
    <submittedName>
        <fullName evidence="11">Succinate dehydrogenase</fullName>
    </submittedName>
</protein>
<reference evidence="12" key="1">
    <citation type="submission" date="2018-09" db="EMBL/GenBank/DDBJ databases">
        <title>Paracoccus onubensis nov. sp. a moderate halophilic bacterium isolated from Gruta de las Maravillas (Aracena, Spain).</title>
        <authorList>
            <person name="Jurado V."/>
            <person name="Gutierrez-Patricio S."/>
            <person name="Gonzalez-Pimentel J.L."/>
            <person name="Miller A.Z."/>
            <person name="Laiz L."/>
            <person name="Saiz-Jimenez C."/>
        </authorList>
    </citation>
    <scope>NUCLEOTIDE SEQUENCE [LARGE SCALE GENOMIC DNA]</scope>
    <source>
        <strain evidence="12">DSM 26381</strain>
    </source>
</reference>
<dbReference type="GO" id="GO:0016020">
    <property type="term" value="C:membrane"/>
    <property type="evidence" value="ECO:0007669"/>
    <property type="project" value="UniProtKB-SubCell"/>
</dbReference>
<sequence length="110" mass="11924">MLTLGLYMAQRLSAMALAPLVLGHLAVMVYAIQGGLSTAEILGRTQGSIWWFLFYGSFVVAVSIHAAIGLRVIVHEVTRLRGPWLEIFTYGTGIVLLFMGARAVSAVTML</sequence>
<dbReference type="Pfam" id="PF01127">
    <property type="entry name" value="Sdh_cyt"/>
    <property type="match status" value="1"/>
</dbReference>
<proteinExistence type="predicted"/>
<keyword evidence="5 10" id="KW-0812">Transmembrane</keyword>
<name>A0A419ACQ0_9RHOB</name>
<dbReference type="AlphaFoldDB" id="A0A419ACQ0"/>
<accession>A0A419ACQ0</accession>
<feature type="transmembrane region" description="Helical" evidence="10">
    <location>
        <begin position="12"/>
        <end position="32"/>
    </location>
</feature>
<evidence type="ECO:0000256" key="1">
    <source>
        <dbReference type="ARBA" id="ARBA00001971"/>
    </source>
</evidence>
<keyword evidence="4" id="KW-0349">Heme</keyword>
<evidence type="ECO:0000313" key="12">
    <source>
        <dbReference type="Proteomes" id="UP000283587"/>
    </source>
</evidence>
<evidence type="ECO:0000256" key="5">
    <source>
        <dbReference type="ARBA" id="ARBA00022692"/>
    </source>
</evidence>
<evidence type="ECO:0000256" key="9">
    <source>
        <dbReference type="ARBA" id="ARBA00023136"/>
    </source>
</evidence>
<dbReference type="GO" id="GO:0046872">
    <property type="term" value="F:metal ion binding"/>
    <property type="evidence" value="ECO:0007669"/>
    <property type="project" value="UniProtKB-KW"/>
</dbReference>
<dbReference type="RefSeq" id="WP_119896180.1">
    <property type="nucleotide sequence ID" value="NZ_QNRC01000003.1"/>
</dbReference>
<feature type="transmembrane region" description="Helical" evidence="10">
    <location>
        <begin position="85"/>
        <end position="104"/>
    </location>
</feature>
<comment type="function">
    <text evidence="2">Membrane-anchoring subunit of succinate dehydrogenase (SDH).</text>
</comment>
<organism evidence="11 12">
    <name type="scientific">Paracoccus siganidrum</name>
    <dbReference type="NCBI Taxonomy" id="1276757"/>
    <lineage>
        <taxon>Bacteria</taxon>
        <taxon>Pseudomonadati</taxon>
        <taxon>Pseudomonadota</taxon>
        <taxon>Alphaproteobacteria</taxon>
        <taxon>Rhodobacterales</taxon>
        <taxon>Paracoccaceae</taxon>
        <taxon>Paracoccus</taxon>
    </lineage>
</organism>
<evidence type="ECO:0000256" key="8">
    <source>
        <dbReference type="ARBA" id="ARBA00023004"/>
    </source>
</evidence>
<evidence type="ECO:0000256" key="4">
    <source>
        <dbReference type="ARBA" id="ARBA00022617"/>
    </source>
</evidence>
<dbReference type="Gene3D" id="1.20.1300.10">
    <property type="entry name" value="Fumarate reductase/succinate dehydrogenase, transmembrane subunit"/>
    <property type="match status" value="1"/>
</dbReference>
<comment type="subcellular location">
    <subcellularLocation>
        <location evidence="3">Membrane</location>
    </subcellularLocation>
</comment>
<evidence type="ECO:0000256" key="7">
    <source>
        <dbReference type="ARBA" id="ARBA00022989"/>
    </source>
</evidence>
<evidence type="ECO:0000256" key="10">
    <source>
        <dbReference type="SAM" id="Phobius"/>
    </source>
</evidence>
<comment type="cofactor">
    <cofactor evidence="1">
        <name>heme</name>
        <dbReference type="ChEBI" id="CHEBI:30413"/>
    </cofactor>
</comment>
<evidence type="ECO:0000313" key="11">
    <source>
        <dbReference type="EMBL" id="RJL22653.1"/>
    </source>
</evidence>
<evidence type="ECO:0000256" key="6">
    <source>
        <dbReference type="ARBA" id="ARBA00022723"/>
    </source>
</evidence>
<keyword evidence="9 10" id="KW-0472">Membrane</keyword>
<dbReference type="SUPFAM" id="SSF81343">
    <property type="entry name" value="Fumarate reductase respiratory complex transmembrane subunits"/>
    <property type="match status" value="1"/>
</dbReference>
<dbReference type="Proteomes" id="UP000283587">
    <property type="component" value="Unassembled WGS sequence"/>
</dbReference>
<dbReference type="InterPro" id="IPR000701">
    <property type="entry name" value="SuccDH_FuR_B_TM-su"/>
</dbReference>
<dbReference type="InterPro" id="IPR034804">
    <property type="entry name" value="SQR/QFR_C/D"/>
</dbReference>
<keyword evidence="7 10" id="KW-1133">Transmembrane helix</keyword>